<keyword evidence="10" id="KW-1185">Reference proteome</keyword>
<evidence type="ECO:0000256" key="6">
    <source>
        <dbReference type="ARBA" id="ARBA00038091"/>
    </source>
</evidence>
<dbReference type="CDD" id="cd11572">
    <property type="entry name" value="RlmI_M_like"/>
    <property type="match status" value="1"/>
</dbReference>
<evidence type="ECO:0000259" key="7">
    <source>
        <dbReference type="Pfam" id="PF10672"/>
    </source>
</evidence>
<feature type="domain" description="RlmI-like PUA" evidence="8">
    <location>
        <begin position="7"/>
        <end position="69"/>
    </location>
</feature>
<dbReference type="GO" id="GO:0032259">
    <property type="term" value="P:methylation"/>
    <property type="evidence" value="ECO:0007669"/>
    <property type="project" value="UniProtKB-KW"/>
</dbReference>
<dbReference type="Pfam" id="PF10672">
    <property type="entry name" value="Methyltrans_SAM"/>
    <property type="match status" value="1"/>
</dbReference>
<evidence type="ECO:0000256" key="1">
    <source>
        <dbReference type="ARBA" id="ARBA00004496"/>
    </source>
</evidence>
<dbReference type="Gene3D" id="2.30.130.10">
    <property type="entry name" value="PUA domain"/>
    <property type="match status" value="1"/>
</dbReference>
<dbReference type="InterPro" id="IPR029063">
    <property type="entry name" value="SAM-dependent_MTases_sf"/>
</dbReference>
<dbReference type="InterPro" id="IPR015947">
    <property type="entry name" value="PUA-like_sf"/>
</dbReference>
<reference evidence="9 10" key="1">
    <citation type="submission" date="2020-09" db="EMBL/GenBank/DDBJ databases">
        <title>Echinicola sp. CAU 1574 isolated from sand of Sido Beach.</title>
        <authorList>
            <person name="Kim W."/>
        </authorList>
    </citation>
    <scope>NUCLEOTIDE SEQUENCE [LARGE SCALE GENOMIC DNA]</scope>
    <source>
        <strain evidence="9 10">CAU 1574</strain>
    </source>
</reference>
<dbReference type="GO" id="GO:0008168">
    <property type="term" value="F:methyltransferase activity"/>
    <property type="evidence" value="ECO:0007669"/>
    <property type="project" value="UniProtKB-KW"/>
</dbReference>
<evidence type="ECO:0000256" key="2">
    <source>
        <dbReference type="ARBA" id="ARBA00022490"/>
    </source>
</evidence>
<evidence type="ECO:0000256" key="5">
    <source>
        <dbReference type="ARBA" id="ARBA00022691"/>
    </source>
</evidence>
<dbReference type="EMBL" id="JACYTQ010000003">
    <property type="protein sequence ID" value="MBD8489407.1"/>
    <property type="molecule type" value="Genomic_DNA"/>
</dbReference>
<dbReference type="InterPro" id="IPR041532">
    <property type="entry name" value="RlmI-like_PUA"/>
</dbReference>
<dbReference type="Gene3D" id="3.40.50.150">
    <property type="entry name" value="Vaccinia Virus protein VP39"/>
    <property type="match status" value="1"/>
</dbReference>
<evidence type="ECO:0000313" key="10">
    <source>
        <dbReference type="Proteomes" id="UP000647133"/>
    </source>
</evidence>
<comment type="similarity">
    <text evidence="6">Belongs to the methyltransferase superfamily. RlmI family.</text>
</comment>
<name>A0ABR9AM21_9BACT</name>
<keyword evidence="2" id="KW-0963">Cytoplasm</keyword>
<dbReference type="CDD" id="cd02440">
    <property type="entry name" value="AdoMet_MTases"/>
    <property type="match status" value="1"/>
</dbReference>
<keyword evidence="3 9" id="KW-0489">Methyltransferase</keyword>
<dbReference type="Proteomes" id="UP000647133">
    <property type="component" value="Unassembled WGS sequence"/>
</dbReference>
<protein>
    <submittedName>
        <fullName evidence="9">Class I SAM-dependent rRNA methyltransferase</fullName>
    </submittedName>
</protein>
<sequence length="394" mass="44157">MTNYPKIILKKGKEISLKRKHHWVFSGAIAKADEGITNGQLVSVYSNRNDFLGIGHYQQGSITVRIISFKDRLINTGFWIEKIQAAYSMRSKIGLVDSEQTNVFRLIHGEGDKLPGLIIDYYNGTAVIQAHTIGMYEHKNDISIALQKVLGEKLDAVYDKSAETLSKSQMAVDNQFLFGMPKTNIVVENGSKYEIDWEKGQKTGFFIDQRENRKLLGSYSKGKKVLNTFCYSGGFSIAALEAGAKEVHSVDISAKAIELTEKNLVLNPELKGKHESKVADVVKYIREIEQDYDVIVLDPPAFAKNMKARHNAVQAYKRLNAEALRHIKPGGVLFTFSCSQVVDKQLFAHTITAAAIEVGREVKILQYLSQPADHPINIYHTETEYLKGLVLYVA</sequence>
<gene>
    <name evidence="9" type="ORF">IFO69_11695</name>
</gene>
<dbReference type="SUPFAM" id="SSF53335">
    <property type="entry name" value="S-adenosyl-L-methionine-dependent methyltransferases"/>
    <property type="match status" value="1"/>
</dbReference>
<dbReference type="InterPro" id="IPR019614">
    <property type="entry name" value="SAM-dep_methyl-trfase"/>
</dbReference>
<dbReference type="Gene3D" id="3.30.750.80">
    <property type="entry name" value="RNA methyltransferase domain (HRMD) like"/>
    <property type="match status" value="1"/>
</dbReference>
<dbReference type="InterPro" id="IPR036974">
    <property type="entry name" value="PUA_sf"/>
</dbReference>
<feature type="domain" description="S-adenosylmethionine-dependent methyltransferase" evidence="7">
    <location>
        <begin position="176"/>
        <end position="338"/>
    </location>
</feature>
<comment type="subcellular location">
    <subcellularLocation>
        <location evidence="1">Cytoplasm</location>
    </subcellularLocation>
</comment>
<dbReference type="PANTHER" id="PTHR42873">
    <property type="entry name" value="RIBOSOMAL RNA LARGE SUBUNIT METHYLTRANSFERASE"/>
    <property type="match status" value="1"/>
</dbReference>
<dbReference type="PROSITE" id="PS50890">
    <property type="entry name" value="PUA"/>
    <property type="match status" value="1"/>
</dbReference>
<dbReference type="CDD" id="cd21153">
    <property type="entry name" value="PUA_RlmI"/>
    <property type="match status" value="1"/>
</dbReference>
<keyword evidence="5" id="KW-0949">S-adenosyl-L-methionine</keyword>
<keyword evidence="4" id="KW-0808">Transferase</keyword>
<evidence type="ECO:0000259" key="8">
    <source>
        <dbReference type="Pfam" id="PF17785"/>
    </source>
</evidence>
<proteinExistence type="inferred from homology"/>
<evidence type="ECO:0000256" key="3">
    <source>
        <dbReference type="ARBA" id="ARBA00022603"/>
    </source>
</evidence>
<comment type="caution">
    <text evidence="9">The sequence shown here is derived from an EMBL/GenBank/DDBJ whole genome shotgun (WGS) entry which is preliminary data.</text>
</comment>
<dbReference type="Pfam" id="PF17785">
    <property type="entry name" value="PUA_3"/>
    <property type="match status" value="1"/>
</dbReference>
<dbReference type="SUPFAM" id="SSF88697">
    <property type="entry name" value="PUA domain-like"/>
    <property type="match status" value="1"/>
</dbReference>
<dbReference type="RefSeq" id="WP_192010283.1">
    <property type="nucleotide sequence ID" value="NZ_JACYTQ010000003.1"/>
</dbReference>
<dbReference type="PANTHER" id="PTHR42873:SF1">
    <property type="entry name" value="S-ADENOSYLMETHIONINE-DEPENDENT METHYLTRANSFERASE DOMAIN-CONTAINING PROTEIN"/>
    <property type="match status" value="1"/>
</dbReference>
<accession>A0ABR9AM21</accession>
<evidence type="ECO:0000256" key="4">
    <source>
        <dbReference type="ARBA" id="ARBA00022679"/>
    </source>
</evidence>
<evidence type="ECO:0000313" key="9">
    <source>
        <dbReference type="EMBL" id="MBD8489407.1"/>
    </source>
</evidence>
<organism evidence="9 10">
    <name type="scientific">Echinicola arenosa</name>
    <dbReference type="NCBI Taxonomy" id="2774144"/>
    <lineage>
        <taxon>Bacteria</taxon>
        <taxon>Pseudomonadati</taxon>
        <taxon>Bacteroidota</taxon>
        <taxon>Cytophagia</taxon>
        <taxon>Cytophagales</taxon>
        <taxon>Cyclobacteriaceae</taxon>
        <taxon>Echinicola</taxon>
    </lineage>
</organism>